<dbReference type="RefSeq" id="WP_215241529.1">
    <property type="nucleotide sequence ID" value="NZ_CAJRAF010000002.1"/>
</dbReference>
<gene>
    <name evidence="1" type="ORF">DYBT9275_05320</name>
</gene>
<evidence type="ECO:0000313" key="2">
    <source>
        <dbReference type="Proteomes" id="UP000680038"/>
    </source>
</evidence>
<sequence>MMENKKQKGRPPKNEKVVRRSHFSVWANADEKQRVNVLIEKSGLSASQFFLTLALDTPIKRPQKKSLPAKTAETILILEKLSGILSLAVLKASSADILSRQWQQSSQQVRLLSKLIMLFAFEDFELRTVRKTLSDIQDWTSQLQSYLDMVLPQTENKITVLEKTQQLYQASGELLKKYEAHYLKDEIPDELLPIWKGAENTRPAEVHEMIRQAAEELIKNRRL</sequence>
<proteinExistence type="predicted"/>
<comment type="caution">
    <text evidence="1">The sequence shown here is derived from an EMBL/GenBank/DDBJ whole genome shotgun (WGS) entry which is preliminary data.</text>
</comment>
<keyword evidence="2" id="KW-1185">Reference proteome</keyword>
<name>A0A916JHD9_9BACT</name>
<organism evidence="1 2">
    <name type="scientific">Dyadobacter helix</name>
    <dbReference type="NCBI Taxonomy" id="2822344"/>
    <lineage>
        <taxon>Bacteria</taxon>
        <taxon>Pseudomonadati</taxon>
        <taxon>Bacteroidota</taxon>
        <taxon>Cytophagia</taxon>
        <taxon>Cytophagales</taxon>
        <taxon>Spirosomataceae</taxon>
        <taxon>Dyadobacter</taxon>
    </lineage>
</organism>
<accession>A0A916JHD9</accession>
<dbReference type="AlphaFoldDB" id="A0A916JHD9"/>
<dbReference type="Proteomes" id="UP000680038">
    <property type="component" value="Unassembled WGS sequence"/>
</dbReference>
<reference evidence="1" key="1">
    <citation type="submission" date="2021-04" db="EMBL/GenBank/DDBJ databases">
        <authorList>
            <person name="Rodrigo-Torres L."/>
            <person name="Arahal R. D."/>
            <person name="Lucena T."/>
        </authorList>
    </citation>
    <scope>NUCLEOTIDE SEQUENCE</scope>
    <source>
        <strain evidence="1">CECT 9275</strain>
    </source>
</reference>
<protein>
    <submittedName>
        <fullName evidence="1">Uncharacterized protein</fullName>
    </submittedName>
</protein>
<dbReference type="EMBL" id="CAJRAF010000002">
    <property type="protein sequence ID" value="CAG5013027.1"/>
    <property type="molecule type" value="Genomic_DNA"/>
</dbReference>
<evidence type="ECO:0000313" key="1">
    <source>
        <dbReference type="EMBL" id="CAG5013027.1"/>
    </source>
</evidence>